<dbReference type="AlphaFoldDB" id="A0A388KXN1"/>
<comment type="caution">
    <text evidence="2">The sequence shown here is derived from an EMBL/GenBank/DDBJ whole genome shotgun (WGS) entry which is preliminary data.</text>
</comment>
<proteinExistence type="predicted"/>
<dbReference type="EMBL" id="BFEA01000211">
    <property type="protein sequence ID" value="GBG74816.1"/>
    <property type="molecule type" value="Genomic_DNA"/>
</dbReference>
<dbReference type="Gene3D" id="3.30.70.270">
    <property type="match status" value="1"/>
</dbReference>
<dbReference type="InterPro" id="IPR043128">
    <property type="entry name" value="Rev_trsase/Diguanyl_cyclase"/>
</dbReference>
<dbReference type="InterPro" id="IPR053134">
    <property type="entry name" value="RNA-dir_DNA_polymerase"/>
</dbReference>
<dbReference type="Gramene" id="GBG74816">
    <property type="protein sequence ID" value="GBG74816"/>
    <property type="gene ID" value="CBR_g19328"/>
</dbReference>
<dbReference type="SUPFAM" id="SSF56672">
    <property type="entry name" value="DNA/RNA polymerases"/>
    <property type="match status" value="1"/>
</dbReference>
<evidence type="ECO:0000313" key="3">
    <source>
        <dbReference type="Proteomes" id="UP000265515"/>
    </source>
</evidence>
<dbReference type="InterPro" id="IPR000477">
    <property type="entry name" value="RT_dom"/>
</dbReference>
<feature type="domain" description="Reverse transcriptase" evidence="1">
    <location>
        <begin position="98"/>
        <end position="270"/>
    </location>
</feature>
<dbReference type="PANTHER" id="PTHR24559">
    <property type="entry name" value="TRANSPOSON TY3-I GAG-POL POLYPROTEIN"/>
    <property type="match status" value="1"/>
</dbReference>
<reference evidence="2 3" key="1">
    <citation type="journal article" date="2018" name="Cell">
        <title>The Chara Genome: Secondary Complexity and Implications for Plant Terrestrialization.</title>
        <authorList>
            <person name="Nishiyama T."/>
            <person name="Sakayama H."/>
            <person name="Vries J.D."/>
            <person name="Buschmann H."/>
            <person name="Saint-Marcoux D."/>
            <person name="Ullrich K.K."/>
            <person name="Haas F.B."/>
            <person name="Vanderstraeten L."/>
            <person name="Becker D."/>
            <person name="Lang D."/>
            <person name="Vosolsobe S."/>
            <person name="Rombauts S."/>
            <person name="Wilhelmsson P.K.I."/>
            <person name="Janitza P."/>
            <person name="Kern R."/>
            <person name="Heyl A."/>
            <person name="Rumpler F."/>
            <person name="Villalobos L.I.A.C."/>
            <person name="Clay J.M."/>
            <person name="Skokan R."/>
            <person name="Toyoda A."/>
            <person name="Suzuki Y."/>
            <person name="Kagoshima H."/>
            <person name="Schijlen E."/>
            <person name="Tajeshwar N."/>
            <person name="Catarino B."/>
            <person name="Hetherington A.J."/>
            <person name="Saltykova A."/>
            <person name="Bonnot C."/>
            <person name="Breuninger H."/>
            <person name="Symeonidi A."/>
            <person name="Radhakrishnan G.V."/>
            <person name="Van Nieuwerburgh F."/>
            <person name="Deforce D."/>
            <person name="Chang C."/>
            <person name="Karol K.G."/>
            <person name="Hedrich R."/>
            <person name="Ulvskov P."/>
            <person name="Glockner G."/>
            <person name="Delwiche C.F."/>
            <person name="Petrasek J."/>
            <person name="Van de Peer Y."/>
            <person name="Friml J."/>
            <person name="Beilby M."/>
            <person name="Dolan L."/>
            <person name="Kohara Y."/>
            <person name="Sugano S."/>
            <person name="Fujiyama A."/>
            <person name="Delaux P.-M."/>
            <person name="Quint M."/>
            <person name="TheiBen G."/>
            <person name="Hagemann M."/>
            <person name="Harholt J."/>
            <person name="Dunand C."/>
            <person name="Zachgo S."/>
            <person name="Langdale J."/>
            <person name="Maumus F."/>
            <person name="Straeten D.V.D."/>
            <person name="Gould S.B."/>
            <person name="Rensing S.A."/>
        </authorList>
    </citation>
    <scope>NUCLEOTIDE SEQUENCE [LARGE SCALE GENOMIC DNA]</scope>
    <source>
        <strain evidence="2 3">S276</strain>
    </source>
</reference>
<name>A0A388KXN1_CHABU</name>
<protein>
    <recommendedName>
        <fullName evidence="1">Reverse transcriptase domain-containing protein</fullName>
    </recommendedName>
</protein>
<sequence>MDIGDGNLTEQEKERVLEVLKTCNNAIAFSDVEKGRIDPRYAKPVRIYTIPHTQWNDAEWKFAQKEKEEVISFLKEKMASHVAEPSDSAYANRWFFLRKPNGKIRWIQDLQKVNAVTIRDVGSIPHTDILAEGAAGRSIYSVCDLFSGYDEIPSDPRNRHLTAMHTPLGLVHVMVVPMGWTNGVVVFQRAMVVVLKDFIPDKVEVFFDDFPIKGSVLKDETEVAPDVRRFVQQHLINIYAVLEQLDDVNLTVSGTKNQWAVSSIKILGFICDSRGRRADPAKLDKHLN</sequence>
<dbReference type="InterPro" id="IPR043502">
    <property type="entry name" value="DNA/RNA_pol_sf"/>
</dbReference>
<keyword evidence="3" id="KW-1185">Reference proteome</keyword>
<dbReference type="CDD" id="cd01647">
    <property type="entry name" value="RT_LTR"/>
    <property type="match status" value="1"/>
</dbReference>
<gene>
    <name evidence="2" type="ORF">CBR_g19328</name>
</gene>
<dbReference type="Pfam" id="PF00078">
    <property type="entry name" value="RVT_1"/>
    <property type="match status" value="1"/>
</dbReference>
<dbReference type="Proteomes" id="UP000265515">
    <property type="component" value="Unassembled WGS sequence"/>
</dbReference>
<dbReference type="PANTHER" id="PTHR24559:SF444">
    <property type="entry name" value="REVERSE TRANSCRIPTASE DOMAIN-CONTAINING PROTEIN"/>
    <property type="match status" value="1"/>
</dbReference>
<evidence type="ECO:0000313" key="2">
    <source>
        <dbReference type="EMBL" id="GBG74816.1"/>
    </source>
</evidence>
<accession>A0A388KXN1</accession>
<organism evidence="2 3">
    <name type="scientific">Chara braunii</name>
    <name type="common">Braun's stonewort</name>
    <dbReference type="NCBI Taxonomy" id="69332"/>
    <lineage>
        <taxon>Eukaryota</taxon>
        <taxon>Viridiplantae</taxon>
        <taxon>Streptophyta</taxon>
        <taxon>Charophyceae</taxon>
        <taxon>Charales</taxon>
        <taxon>Characeae</taxon>
        <taxon>Chara</taxon>
    </lineage>
</organism>
<evidence type="ECO:0000259" key="1">
    <source>
        <dbReference type="Pfam" id="PF00078"/>
    </source>
</evidence>
<dbReference type="OrthoDB" id="5599163at2759"/>
<dbReference type="Gene3D" id="3.10.10.10">
    <property type="entry name" value="HIV Type 1 Reverse Transcriptase, subunit A, domain 1"/>
    <property type="match status" value="1"/>
</dbReference>